<organism evidence="1 2">
    <name type="scientific">Hyphobacterium vulgare</name>
    <dbReference type="NCBI Taxonomy" id="1736751"/>
    <lineage>
        <taxon>Bacteria</taxon>
        <taxon>Pseudomonadati</taxon>
        <taxon>Pseudomonadota</taxon>
        <taxon>Alphaproteobacteria</taxon>
        <taxon>Maricaulales</taxon>
        <taxon>Maricaulaceae</taxon>
        <taxon>Hyphobacterium</taxon>
    </lineage>
</organism>
<proteinExistence type="predicted"/>
<sequence length="248" mass="28164">MKLTLFPLVAGEMPIRPAEARRDWMDSAREAFPYRCLPLALANQHGWEVFTPFDFEAEWNGGDYPADVVVRADPPIPPGSPGAPLANFGEGVLTFELSFMLRTPEGWNIFVTGPMNGIKDGIAPLSGVIETDWSPYSFTMNWRFTRPGKVRFAAGETIATLFPVPRNLFDSFEPEIVSIHSDPETYKHFMAWREQRADFAERLLRHETGAVEEKWQKTYYRGLYPKGEKGPEDHKIKLRVKPFGPETG</sequence>
<name>A0ABV6ZXR0_9PROT</name>
<protein>
    <submittedName>
        <fullName evidence="1">DUF6065 family protein</fullName>
    </submittedName>
</protein>
<evidence type="ECO:0000313" key="1">
    <source>
        <dbReference type="EMBL" id="MFC2926169.1"/>
    </source>
</evidence>
<comment type="caution">
    <text evidence="1">The sequence shown here is derived from an EMBL/GenBank/DDBJ whole genome shotgun (WGS) entry which is preliminary data.</text>
</comment>
<dbReference type="RefSeq" id="WP_343164485.1">
    <property type="nucleotide sequence ID" value="NZ_JBHRSV010000016.1"/>
</dbReference>
<dbReference type="InterPro" id="IPR045709">
    <property type="entry name" value="DUF6065"/>
</dbReference>
<dbReference type="EMBL" id="JBHRSV010000016">
    <property type="protein sequence ID" value="MFC2926169.1"/>
    <property type="molecule type" value="Genomic_DNA"/>
</dbReference>
<accession>A0ABV6ZXR0</accession>
<reference evidence="2" key="1">
    <citation type="journal article" date="2019" name="Int. J. Syst. Evol. Microbiol.">
        <title>The Global Catalogue of Microorganisms (GCM) 10K type strain sequencing project: providing services to taxonomists for standard genome sequencing and annotation.</title>
        <authorList>
            <consortium name="The Broad Institute Genomics Platform"/>
            <consortium name="The Broad Institute Genome Sequencing Center for Infectious Disease"/>
            <person name="Wu L."/>
            <person name="Ma J."/>
        </authorList>
    </citation>
    <scope>NUCLEOTIDE SEQUENCE [LARGE SCALE GENOMIC DNA]</scope>
    <source>
        <strain evidence="2">KCTC 52487</strain>
    </source>
</reference>
<evidence type="ECO:0000313" key="2">
    <source>
        <dbReference type="Proteomes" id="UP001595379"/>
    </source>
</evidence>
<keyword evidence="2" id="KW-1185">Reference proteome</keyword>
<gene>
    <name evidence="1" type="ORF">ACFOOR_08625</name>
</gene>
<dbReference type="Proteomes" id="UP001595379">
    <property type="component" value="Unassembled WGS sequence"/>
</dbReference>
<dbReference type="Pfam" id="PF19541">
    <property type="entry name" value="DUF6065"/>
    <property type="match status" value="1"/>
</dbReference>